<feature type="transmembrane region" description="Helical" evidence="6">
    <location>
        <begin position="601"/>
        <end position="620"/>
    </location>
</feature>
<dbReference type="GO" id="GO:0005315">
    <property type="term" value="F:phosphate transmembrane transporter activity"/>
    <property type="evidence" value="ECO:0007669"/>
    <property type="project" value="TreeGrafter"/>
</dbReference>
<evidence type="ECO:0000313" key="8">
    <source>
        <dbReference type="EMBL" id="ADI46844.1"/>
    </source>
</evidence>
<evidence type="ECO:0000256" key="2">
    <source>
        <dbReference type="ARBA" id="ARBA00022448"/>
    </source>
</evidence>
<feature type="domain" description="SPX" evidence="7">
    <location>
        <begin position="1"/>
        <end position="245"/>
    </location>
</feature>
<gene>
    <name evidence="8" type="primary">PTC1f</name>
</gene>
<feature type="transmembrane region" description="Helical" evidence="6">
    <location>
        <begin position="674"/>
        <end position="697"/>
    </location>
</feature>
<keyword evidence="4 6" id="KW-1133">Transmembrane helix</keyword>
<evidence type="ECO:0000256" key="6">
    <source>
        <dbReference type="SAM" id="Phobius"/>
    </source>
</evidence>
<dbReference type="PANTHER" id="PTHR10283:SF92">
    <property type="entry name" value="LOW-AFFINITY PHOSPHATE TRANSPORTER PHO91"/>
    <property type="match status" value="1"/>
</dbReference>
<feature type="transmembrane region" description="Helical" evidence="6">
    <location>
        <begin position="651"/>
        <end position="667"/>
    </location>
</feature>
<dbReference type="CDD" id="cd14478">
    <property type="entry name" value="SPX_PHO87_PHO90_like"/>
    <property type="match status" value="1"/>
</dbReference>
<dbReference type="EMBL" id="GU784915">
    <property type="protein sequence ID" value="ADI46844.1"/>
    <property type="molecule type" value="Genomic_DNA"/>
</dbReference>
<keyword evidence="3 6" id="KW-0812">Transmembrane</keyword>
<name>D9CIY5_VOLCA</name>
<dbReference type="InterPro" id="IPR004331">
    <property type="entry name" value="SPX_dom"/>
</dbReference>
<dbReference type="Pfam" id="PF03600">
    <property type="entry name" value="CitMHS"/>
    <property type="match status" value="1"/>
</dbReference>
<dbReference type="PROSITE" id="PS51382">
    <property type="entry name" value="SPX"/>
    <property type="match status" value="1"/>
</dbReference>
<accession>D9CIY5</accession>
<dbReference type="InterPro" id="IPR004680">
    <property type="entry name" value="Cit_transptr-like_dom"/>
</dbReference>
<feature type="transmembrane region" description="Helical" evidence="6">
    <location>
        <begin position="422"/>
        <end position="444"/>
    </location>
</feature>
<sequence length="808" mass="88140">MKFTHQLKFNSVPEWREHYIQYAHLKKYIYALAKRETDLQFGGQLPDDECPHTPLIPEANRGGPQGVSEDGFQRELDAQLAAILTFFALKEAELLAKVSELELDVQSLEKIPNRQEASALSSVTGTISGNQQANCAAVAGVSGIRLPPSAMPVSPSTLDLARMVNSTSIEEHRKVRIKFWDNPPRHVFSPNLHARRVKLMARFQDLYIGLHDLREYLHINKEGFRKIIKKHDKLTRSVDLRACWWPNVEVHLTPDTKQQELNRVVSALTDHYAVLGDVAKADEQLSRGLREHITVERNTVWRDMAAMERKYAAVTVKQATAPLGFRANGHGGHVRWVKLAACCMVFAVLLNTELWQGPENRPRNNCMALLVFTSMLWSLEAVPLFVTSMALPLLIVVTGVLVDRPADGPPKRLTPQQAAPAIFHAMFSQTIMLLLGGFAIAAALSKHAIAKQVAVGILSRVGRKPRYVLLAAMFTATFASMWISNVAAPVLCFGLIQPILRTLDPGHPFAKSLVMGIALASNVGGMTSPISSPQNIFAIERMSLDGNPPSWLSWFAVAIPVALTCNLLCWTLLLLVYKPGRAIAEVRPLKPNTDPINGTQVYIIIISIVTVAAWCANTFLQRYTGEMGVIAVIPLVAFFGFDVLNKDDFNSFLWNVVMLAMGGLSLGEAVKSSGLLAALALGISELVTGLTLFQVALIFCGMVLVATTFISHTVGAMVILPIVQTVGEAMTGTPHPNLLVMAASLTCSGAMGLPVSGFPNMNAVSLEDGTGNAIVSTRDFLYVGVPSSIVAYCVIVTLGYMLMLLVGL</sequence>
<feature type="transmembrane region" description="Helical" evidence="6">
    <location>
        <begin position="780"/>
        <end position="806"/>
    </location>
</feature>
<feature type="transmembrane region" description="Helical" evidence="6">
    <location>
        <begin position="703"/>
        <end position="726"/>
    </location>
</feature>
<reference evidence="8" key="1">
    <citation type="journal article" date="2010" name="Science">
        <title>Evolution of an expanded sex-determining locus in Volvox.</title>
        <authorList>
            <person name="Ferris P."/>
            <person name="Olson B.J."/>
            <person name="De Hoff P.L."/>
            <person name="Douglass S."/>
            <person name="Casero D."/>
            <person name="Prochnik S."/>
            <person name="Geng S."/>
            <person name="Rai R."/>
            <person name="Grimwood J."/>
            <person name="Schmutz J."/>
            <person name="Nishii I."/>
            <person name="Hamaji T."/>
            <person name="Nozaki H."/>
            <person name="Pellegrini M."/>
            <person name="Umen J.G."/>
        </authorList>
    </citation>
    <scope>NUCLEOTIDE SEQUENCE</scope>
    <source>
        <strain evidence="8">Eve</strain>
    </source>
</reference>
<feature type="transmembrane region" description="Helical" evidence="6">
    <location>
        <begin position="551"/>
        <end position="577"/>
    </location>
</feature>
<dbReference type="AlphaFoldDB" id="D9CIY5"/>
<comment type="subcellular location">
    <subcellularLocation>
        <location evidence="1">Membrane</location>
        <topology evidence="1">Multi-pass membrane protein</topology>
    </subcellularLocation>
</comment>
<keyword evidence="2" id="KW-0813">Transport</keyword>
<proteinExistence type="predicted"/>
<evidence type="ECO:0000256" key="5">
    <source>
        <dbReference type="ARBA" id="ARBA00023136"/>
    </source>
</evidence>
<evidence type="ECO:0000259" key="7">
    <source>
        <dbReference type="PROSITE" id="PS51382"/>
    </source>
</evidence>
<feature type="transmembrane region" description="Helical" evidence="6">
    <location>
        <begin position="738"/>
        <end position="760"/>
    </location>
</feature>
<dbReference type="GO" id="GO:0006817">
    <property type="term" value="P:phosphate ion transport"/>
    <property type="evidence" value="ECO:0007669"/>
    <property type="project" value="TreeGrafter"/>
</dbReference>
<keyword evidence="5 6" id="KW-0472">Membrane</keyword>
<dbReference type="GO" id="GO:0005886">
    <property type="term" value="C:plasma membrane"/>
    <property type="evidence" value="ECO:0007669"/>
    <property type="project" value="TreeGrafter"/>
</dbReference>
<feature type="transmembrane region" description="Helical" evidence="6">
    <location>
        <begin position="336"/>
        <end position="355"/>
    </location>
</feature>
<feature type="transmembrane region" description="Helical" evidence="6">
    <location>
        <begin position="627"/>
        <end position="645"/>
    </location>
</feature>
<protein>
    <submittedName>
        <fullName evidence="8">PTC1f</fullName>
    </submittedName>
</protein>
<evidence type="ECO:0000256" key="1">
    <source>
        <dbReference type="ARBA" id="ARBA00004141"/>
    </source>
</evidence>
<evidence type="ECO:0000256" key="4">
    <source>
        <dbReference type="ARBA" id="ARBA00022989"/>
    </source>
</evidence>
<organism evidence="8">
    <name type="scientific">Volvox carteri f. nagariensis</name>
    <dbReference type="NCBI Taxonomy" id="3068"/>
    <lineage>
        <taxon>Eukaryota</taxon>
        <taxon>Viridiplantae</taxon>
        <taxon>Chlorophyta</taxon>
        <taxon>core chlorophytes</taxon>
        <taxon>Chlorophyceae</taxon>
        <taxon>CS clade</taxon>
        <taxon>Chlamydomonadales</taxon>
        <taxon>Volvocaceae</taxon>
        <taxon>Volvox</taxon>
    </lineage>
</organism>
<dbReference type="PANTHER" id="PTHR10283">
    <property type="entry name" value="SOLUTE CARRIER FAMILY 13 MEMBER"/>
    <property type="match status" value="1"/>
</dbReference>
<evidence type="ECO:0000256" key="3">
    <source>
        <dbReference type="ARBA" id="ARBA00022692"/>
    </source>
</evidence>
<feature type="transmembrane region" description="Helical" evidence="6">
    <location>
        <begin position="467"/>
        <end position="496"/>
    </location>
</feature>
<dbReference type="CDD" id="cd01115">
    <property type="entry name" value="SLC13_permease"/>
    <property type="match status" value="1"/>
</dbReference>
<dbReference type="Pfam" id="PF03105">
    <property type="entry name" value="SPX"/>
    <property type="match status" value="2"/>
</dbReference>
<dbReference type="GO" id="GO:0006797">
    <property type="term" value="P:polyphosphate metabolic process"/>
    <property type="evidence" value="ECO:0007669"/>
    <property type="project" value="TreeGrafter"/>
</dbReference>
<feature type="transmembrane region" description="Helical" evidence="6">
    <location>
        <begin position="376"/>
        <end position="402"/>
    </location>
</feature>